<dbReference type="SMART" id="SM00028">
    <property type="entry name" value="TPR"/>
    <property type="match status" value="4"/>
</dbReference>
<dbReference type="HOGENOM" id="CLU_1445671_0_0_10"/>
<reference evidence="3 4" key="1">
    <citation type="journal article" date="2012" name="J. Bacteriol.">
        <title>Genome Sequence of Fibrella aestuarina BUZ 2T, a Filamentous Marine Bacterium.</title>
        <authorList>
            <person name="Filippini M."/>
            <person name="Qi W."/>
            <person name="Blom J."/>
            <person name="Goesmann A."/>
            <person name="Smits T.H."/>
            <person name="Bagheri H.C."/>
        </authorList>
    </citation>
    <scope>NUCLEOTIDE SEQUENCE [LARGE SCALE GENOMIC DNA]</scope>
    <source>
        <strain evidence="4">BUZ 2T</strain>
    </source>
</reference>
<keyword evidence="4" id="KW-1185">Reference proteome</keyword>
<dbReference type="OrthoDB" id="948309at2"/>
<protein>
    <submittedName>
        <fullName evidence="3">TPR repeat-containing protein</fullName>
    </submittedName>
</protein>
<dbReference type="Gene3D" id="1.25.40.10">
    <property type="entry name" value="Tetratricopeptide repeat domain"/>
    <property type="match status" value="1"/>
</dbReference>
<dbReference type="RefSeq" id="WP_015332506.1">
    <property type="nucleotide sequence ID" value="NC_020054.1"/>
</dbReference>
<keyword evidence="1" id="KW-0677">Repeat</keyword>
<proteinExistence type="predicted"/>
<evidence type="ECO:0000256" key="2">
    <source>
        <dbReference type="ARBA" id="ARBA00022803"/>
    </source>
</evidence>
<dbReference type="InterPro" id="IPR019734">
    <property type="entry name" value="TPR_rpt"/>
</dbReference>
<evidence type="ECO:0000256" key="1">
    <source>
        <dbReference type="ARBA" id="ARBA00022737"/>
    </source>
</evidence>
<name>I0KBA4_9BACT</name>
<dbReference type="SUPFAM" id="SSF48452">
    <property type="entry name" value="TPR-like"/>
    <property type="match status" value="1"/>
</dbReference>
<dbReference type="KEGG" id="fae:FAES_3399"/>
<accession>I0KBA4</accession>
<organism evidence="3 4">
    <name type="scientific">Fibrella aestuarina BUZ 2</name>
    <dbReference type="NCBI Taxonomy" id="1166018"/>
    <lineage>
        <taxon>Bacteria</taxon>
        <taxon>Pseudomonadati</taxon>
        <taxon>Bacteroidota</taxon>
        <taxon>Cytophagia</taxon>
        <taxon>Cytophagales</taxon>
        <taxon>Spirosomataceae</taxon>
        <taxon>Fibrella</taxon>
    </lineage>
</organism>
<dbReference type="InterPro" id="IPR050498">
    <property type="entry name" value="Ycf3"/>
</dbReference>
<evidence type="ECO:0000313" key="4">
    <source>
        <dbReference type="Proteomes" id="UP000011058"/>
    </source>
</evidence>
<dbReference type="GO" id="GO:0046813">
    <property type="term" value="P:receptor-mediated virion attachment to host cell"/>
    <property type="evidence" value="ECO:0007669"/>
    <property type="project" value="TreeGrafter"/>
</dbReference>
<sequence length="187" mass="22042">MEVILLGFLFVVYLVLRYYLIDHETASEKDIKRFQAGIQLVKNREIEAAFDYFNEAVQKYPQSAVAYAYRGKCQLLLENHFSAIYDLTQAVNRDNTLADCYLDRGIALYRVEQYTEAFREFDKAVWHIRDERPDAYRWRALARIELRQLSQAENDLRRAVLLGDENAFQLLRQPPFSRPKHANSGRN</sequence>
<dbReference type="eggNOG" id="COG0457">
    <property type="taxonomic scope" value="Bacteria"/>
</dbReference>
<keyword evidence="2" id="KW-0802">TPR repeat</keyword>
<gene>
    <name evidence="3" type="ORF">FAES_3399</name>
</gene>
<dbReference type="Proteomes" id="UP000011058">
    <property type="component" value="Chromosome"/>
</dbReference>
<dbReference type="PATRIC" id="fig|1166018.3.peg.5175"/>
<dbReference type="PANTHER" id="PTHR44858:SF1">
    <property type="entry name" value="UDP-N-ACETYLGLUCOSAMINE--PEPTIDE N-ACETYLGLUCOSAMINYLTRANSFERASE SPINDLY-RELATED"/>
    <property type="match status" value="1"/>
</dbReference>
<dbReference type="PANTHER" id="PTHR44858">
    <property type="entry name" value="TETRATRICOPEPTIDE REPEAT PROTEIN 6"/>
    <property type="match status" value="1"/>
</dbReference>
<dbReference type="EMBL" id="HE796683">
    <property type="protein sequence ID" value="CCH01407.1"/>
    <property type="molecule type" value="Genomic_DNA"/>
</dbReference>
<dbReference type="GO" id="GO:0009279">
    <property type="term" value="C:cell outer membrane"/>
    <property type="evidence" value="ECO:0007669"/>
    <property type="project" value="TreeGrafter"/>
</dbReference>
<dbReference type="InterPro" id="IPR011990">
    <property type="entry name" value="TPR-like_helical_dom_sf"/>
</dbReference>
<dbReference type="STRING" id="1166018.FAES_3399"/>
<evidence type="ECO:0000313" key="3">
    <source>
        <dbReference type="EMBL" id="CCH01407.1"/>
    </source>
</evidence>
<dbReference type="AlphaFoldDB" id="I0KBA4"/>